<feature type="binding site" evidence="6">
    <location>
        <position position="245"/>
    </location>
    <ligand>
        <name>a divalent metal cation</name>
        <dbReference type="ChEBI" id="CHEBI:60240"/>
        <label>2</label>
        <note>catalytic</note>
    </ligand>
</feature>
<feature type="binding site" evidence="6">
    <location>
        <position position="178"/>
    </location>
    <ligand>
        <name>a divalent metal cation</name>
        <dbReference type="ChEBI" id="CHEBI:60240"/>
        <label>2</label>
        <note>catalytic</note>
    </ligand>
</feature>
<dbReference type="InterPro" id="IPR000994">
    <property type="entry name" value="Pept_M24"/>
</dbReference>
<accession>A0A7X0HAA3</accession>
<gene>
    <name evidence="6" type="primary">map</name>
    <name evidence="9" type="ORF">HNQ40_002852</name>
</gene>
<feature type="binding site" evidence="6">
    <location>
        <position position="214"/>
    </location>
    <ligand>
        <name>a divalent metal cation</name>
        <dbReference type="ChEBI" id="CHEBI:60240"/>
        <label>2</label>
        <note>catalytic</note>
    </ligand>
</feature>
<dbReference type="GO" id="GO:0070006">
    <property type="term" value="F:metalloaminopeptidase activity"/>
    <property type="evidence" value="ECO:0007669"/>
    <property type="project" value="UniProtKB-UniRule"/>
</dbReference>
<dbReference type="GO" id="GO:0005829">
    <property type="term" value="C:cytosol"/>
    <property type="evidence" value="ECO:0007669"/>
    <property type="project" value="TreeGrafter"/>
</dbReference>
<evidence type="ECO:0000313" key="9">
    <source>
        <dbReference type="EMBL" id="MBB6431046.1"/>
    </source>
</evidence>
<organism evidence="9 10">
    <name type="scientific">Algisphaera agarilytica</name>
    <dbReference type="NCBI Taxonomy" id="1385975"/>
    <lineage>
        <taxon>Bacteria</taxon>
        <taxon>Pseudomonadati</taxon>
        <taxon>Planctomycetota</taxon>
        <taxon>Phycisphaerae</taxon>
        <taxon>Phycisphaerales</taxon>
        <taxon>Phycisphaeraceae</taxon>
        <taxon>Algisphaera</taxon>
    </lineage>
</organism>
<feature type="binding site" evidence="6">
    <location>
        <position position="115"/>
    </location>
    <ligand>
        <name>a divalent metal cation</name>
        <dbReference type="ChEBI" id="CHEBI:60240"/>
        <label>2</label>
        <note>catalytic</note>
    </ligand>
</feature>
<dbReference type="InterPro" id="IPR001714">
    <property type="entry name" value="Pept_M24_MAP"/>
</dbReference>
<keyword evidence="10" id="KW-1185">Reference proteome</keyword>
<feature type="domain" description="Peptidase M24" evidence="8">
    <location>
        <begin position="15"/>
        <end position="252"/>
    </location>
</feature>
<comment type="subunit">
    <text evidence="6">Monomer.</text>
</comment>
<dbReference type="PRINTS" id="PR00599">
    <property type="entry name" value="MAPEPTIDASE"/>
</dbReference>
<keyword evidence="5 6" id="KW-0378">Hydrolase</keyword>
<dbReference type="EMBL" id="JACHGY010000001">
    <property type="protein sequence ID" value="MBB6431046.1"/>
    <property type="molecule type" value="Genomic_DNA"/>
</dbReference>
<feature type="binding site" evidence="6">
    <location>
        <position position="115"/>
    </location>
    <ligand>
        <name>a divalent metal cation</name>
        <dbReference type="ChEBI" id="CHEBI:60240"/>
        <label>1</label>
    </ligand>
</feature>
<evidence type="ECO:0000256" key="2">
    <source>
        <dbReference type="ARBA" id="ARBA00022438"/>
    </source>
</evidence>
<keyword evidence="4 6" id="KW-0479">Metal-binding</keyword>
<dbReference type="CDD" id="cd01086">
    <property type="entry name" value="MetAP1"/>
    <property type="match status" value="1"/>
</dbReference>
<dbReference type="SUPFAM" id="SSF55920">
    <property type="entry name" value="Creatinase/aminopeptidase"/>
    <property type="match status" value="1"/>
</dbReference>
<feature type="binding site" evidence="6">
    <location>
        <position position="87"/>
    </location>
    <ligand>
        <name>substrate</name>
    </ligand>
</feature>
<comment type="function">
    <text evidence="1 6">Removes the N-terminal methionine from nascent proteins. The N-terminal methionine is often cleaved when the second residue in the primary sequence is small and uncharged (Met-Ala-, Cys, Gly, Pro, Ser, Thr, or Val). Requires deformylation of the N(alpha)-formylated initiator methionine before it can be hydrolyzed.</text>
</comment>
<protein>
    <recommendedName>
        <fullName evidence="6 7">Methionine aminopeptidase</fullName>
        <shortName evidence="6">MAP</shortName>
        <shortName evidence="6">MetAP</shortName>
        <ecNumber evidence="6 7">3.4.11.18</ecNumber>
    </recommendedName>
    <alternativeName>
        <fullName evidence="6">Peptidase M</fullName>
    </alternativeName>
</protein>
<dbReference type="GO" id="GO:0004239">
    <property type="term" value="F:initiator methionyl aminopeptidase activity"/>
    <property type="evidence" value="ECO:0007669"/>
    <property type="project" value="UniProtKB-UniRule"/>
</dbReference>
<dbReference type="RefSeq" id="WP_221435546.1">
    <property type="nucleotide sequence ID" value="NZ_JACHGY010000001.1"/>
</dbReference>
<reference evidence="9 10" key="1">
    <citation type="submission" date="2020-08" db="EMBL/GenBank/DDBJ databases">
        <title>Genomic Encyclopedia of Type Strains, Phase IV (KMG-IV): sequencing the most valuable type-strain genomes for metagenomic binning, comparative biology and taxonomic classification.</title>
        <authorList>
            <person name="Goeker M."/>
        </authorList>
    </citation>
    <scope>NUCLEOTIDE SEQUENCE [LARGE SCALE GENOMIC DNA]</scope>
    <source>
        <strain evidence="9 10">DSM 103725</strain>
    </source>
</reference>
<keyword evidence="3 6" id="KW-0645">Protease</keyword>
<dbReference type="Gene3D" id="3.90.230.10">
    <property type="entry name" value="Creatinase/methionine aminopeptidase superfamily"/>
    <property type="match status" value="1"/>
</dbReference>
<evidence type="ECO:0000256" key="3">
    <source>
        <dbReference type="ARBA" id="ARBA00022670"/>
    </source>
</evidence>
<dbReference type="InterPro" id="IPR002467">
    <property type="entry name" value="Pept_M24A_MAP1"/>
</dbReference>
<proteinExistence type="inferred from homology"/>
<evidence type="ECO:0000256" key="6">
    <source>
        <dbReference type="HAMAP-Rule" id="MF_01974"/>
    </source>
</evidence>
<comment type="catalytic activity">
    <reaction evidence="6 7">
        <text>Release of N-terminal amino acids, preferentially methionine, from peptides and arylamides.</text>
        <dbReference type="EC" id="3.4.11.18"/>
    </reaction>
</comment>
<evidence type="ECO:0000256" key="1">
    <source>
        <dbReference type="ARBA" id="ARBA00002521"/>
    </source>
</evidence>
<evidence type="ECO:0000256" key="5">
    <source>
        <dbReference type="ARBA" id="ARBA00022801"/>
    </source>
</evidence>
<dbReference type="EC" id="3.4.11.18" evidence="6 7"/>
<dbReference type="Pfam" id="PF00557">
    <property type="entry name" value="Peptidase_M24"/>
    <property type="match status" value="1"/>
</dbReference>
<evidence type="ECO:0000256" key="4">
    <source>
        <dbReference type="ARBA" id="ARBA00022723"/>
    </source>
</evidence>
<dbReference type="PROSITE" id="PS00680">
    <property type="entry name" value="MAP_1"/>
    <property type="match status" value="1"/>
</dbReference>
<name>A0A7X0HAA3_9BACT</name>
<feature type="binding site" evidence="6">
    <location>
        <position position="245"/>
    </location>
    <ligand>
        <name>a divalent metal cation</name>
        <dbReference type="ChEBI" id="CHEBI:60240"/>
        <label>1</label>
    </ligand>
</feature>
<comment type="similarity">
    <text evidence="6">Belongs to the peptidase M24A family. Methionine aminopeptidase type 1 subfamily.</text>
</comment>
<feature type="binding site" evidence="6">
    <location>
        <position position="104"/>
    </location>
    <ligand>
        <name>a divalent metal cation</name>
        <dbReference type="ChEBI" id="CHEBI:60240"/>
        <label>1</label>
    </ligand>
</feature>
<dbReference type="GO" id="GO:0046872">
    <property type="term" value="F:metal ion binding"/>
    <property type="evidence" value="ECO:0007669"/>
    <property type="project" value="UniProtKB-UniRule"/>
</dbReference>
<evidence type="ECO:0000256" key="7">
    <source>
        <dbReference type="RuleBase" id="RU003653"/>
    </source>
</evidence>
<dbReference type="HAMAP" id="MF_01974">
    <property type="entry name" value="MetAP_1"/>
    <property type="match status" value="1"/>
</dbReference>
<comment type="caution">
    <text evidence="9">The sequence shown here is derived from an EMBL/GenBank/DDBJ whole genome shotgun (WGS) entry which is preliminary data.</text>
</comment>
<dbReference type="PANTHER" id="PTHR43330">
    <property type="entry name" value="METHIONINE AMINOPEPTIDASE"/>
    <property type="match status" value="1"/>
</dbReference>
<keyword evidence="2 6" id="KW-0031">Aminopeptidase</keyword>
<dbReference type="NCBIfam" id="TIGR00500">
    <property type="entry name" value="met_pdase_I"/>
    <property type="match status" value="1"/>
</dbReference>
<dbReference type="AlphaFoldDB" id="A0A7X0HAA3"/>
<dbReference type="PANTHER" id="PTHR43330:SF27">
    <property type="entry name" value="METHIONINE AMINOPEPTIDASE"/>
    <property type="match status" value="1"/>
</dbReference>
<feature type="binding site" evidence="6">
    <location>
        <position position="185"/>
    </location>
    <ligand>
        <name>substrate</name>
    </ligand>
</feature>
<evidence type="ECO:0000259" key="8">
    <source>
        <dbReference type="Pfam" id="PF00557"/>
    </source>
</evidence>
<sequence>MKKASIRLKSKEEIEKMRVAGRIVRQVHDMCREMCKPGVTTQEIDDAADALIREKGGIGLFKNYPTYRPGEGFPATLCISVNDVVVHGIADDRPIEDGDVVGIDCGVKYDGWCGDAANTILVGNVDEETRKMCEATQHCLQIAIDQIKPGKRWSQIARLMQKYAEDRGYGVVKDFVGHGIGSNMHEEPKVPNFVSRDLIKNDILLREGIVLAIEPMLNLGTQEVKTLKDGWTVVTMDGKPSAHYEHTVAVTADGADVLTDGR</sequence>
<dbReference type="GO" id="GO:0006508">
    <property type="term" value="P:proteolysis"/>
    <property type="evidence" value="ECO:0007669"/>
    <property type="project" value="UniProtKB-KW"/>
</dbReference>
<dbReference type="InterPro" id="IPR036005">
    <property type="entry name" value="Creatinase/aminopeptidase-like"/>
</dbReference>
<dbReference type="Proteomes" id="UP000541810">
    <property type="component" value="Unassembled WGS sequence"/>
</dbReference>
<comment type="cofactor">
    <cofactor evidence="6">
        <name>Co(2+)</name>
        <dbReference type="ChEBI" id="CHEBI:48828"/>
    </cofactor>
    <cofactor evidence="6">
        <name>Zn(2+)</name>
        <dbReference type="ChEBI" id="CHEBI:29105"/>
    </cofactor>
    <cofactor evidence="6">
        <name>Mn(2+)</name>
        <dbReference type="ChEBI" id="CHEBI:29035"/>
    </cofactor>
    <cofactor evidence="6">
        <name>Fe(2+)</name>
        <dbReference type="ChEBI" id="CHEBI:29033"/>
    </cofactor>
    <text evidence="6">Binds 2 divalent metal cations per subunit. Has a high-affinity and a low affinity metal-binding site. The true nature of the physiological cofactor is under debate. The enzyme is active with cobalt, zinc, manganese or divalent iron ions. Most likely, methionine aminopeptidases function as mononuclear Fe(2+)-metalloproteases under physiological conditions, and the catalytically relevant metal-binding site has been assigned to the histidine-containing high-affinity site.</text>
</comment>
<evidence type="ECO:0000313" key="10">
    <source>
        <dbReference type="Proteomes" id="UP000541810"/>
    </source>
</evidence>